<gene>
    <name evidence="1" type="ORF">GCM10010989_25310</name>
</gene>
<dbReference type="Proteomes" id="UP000598997">
    <property type="component" value="Unassembled WGS sequence"/>
</dbReference>
<dbReference type="AlphaFoldDB" id="A0A917DLY8"/>
<keyword evidence="2" id="KW-1185">Reference proteome</keyword>
<organism evidence="1 2">
    <name type="scientific">Croceicoccus pelagius</name>
    <dbReference type="NCBI Taxonomy" id="1703341"/>
    <lineage>
        <taxon>Bacteria</taxon>
        <taxon>Pseudomonadati</taxon>
        <taxon>Pseudomonadota</taxon>
        <taxon>Alphaproteobacteria</taxon>
        <taxon>Sphingomonadales</taxon>
        <taxon>Erythrobacteraceae</taxon>
        <taxon>Croceicoccus</taxon>
    </lineage>
</organism>
<name>A0A917DLY8_9SPHN</name>
<accession>A0A917DLY8</accession>
<protein>
    <submittedName>
        <fullName evidence="1">Cytochrome oxidase</fullName>
    </submittedName>
</protein>
<dbReference type="EMBL" id="BMIO01000007">
    <property type="protein sequence ID" value="GGD49952.1"/>
    <property type="molecule type" value="Genomic_DNA"/>
</dbReference>
<comment type="caution">
    <text evidence="1">The sequence shown here is derived from an EMBL/GenBank/DDBJ whole genome shotgun (WGS) entry which is preliminary data.</text>
</comment>
<dbReference type="RefSeq" id="WP_066764149.1">
    <property type="nucleotide sequence ID" value="NZ_BMIO01000007.1"/>
</dbReference>
<evidence type="ECO:0000313" key="1">
    <source>
        <dbReference type="EMBL" id="GGD49952.1"/>
    </source>
</evidence>
<dbReference type="Pfam" id="PF05751">
    <property type="entry name" value="FixH"/>
    <property type="match status" value="1"/>
</dbReference>
<dbReference type="InterPro" id="IPR008620">
    <property type="entry name" value="FixH"/>
</dbReference>
<evidence type="ECO:0000313" key="2">
    <source>
        <dbReference type="Proteomes" id="UP000598997"/>
    </source>
</evidence>
<proteinExistence type="predicted"/>
<sequence>MSKTPSAAKPRFTGKHMTAILVAGFGVVVSVNLAMATLASSSFGGVVVENSYVASQSFNEWLDKAEASDALGYSVEPTRRADGLVTLTTDGVPVGAQVTAIARHPLGHLPDEALVFVLTSDGSWASTSPLPAGRWTLRFDIAANGNQWRGERHLP</sequence>
<reference evidence="1 2" key="1">
    <citation type="journal article" date="2014" name="Int. J. Syst. Evol. Microbiol.">
        <title>Complete genome sequence of Corynebacterium casei LMG S-19264T (=DSM 44701T), isolated from a smear-ripened cheese.</title>
        <authorList>
            <consortium name="US DOE Joint Genome Institute (JGI-PGF)"/>
            <person name="Walter F."/>
            <person name="Albersmeier A."/>
            <person name="Kalinowski J."/>
            <person name="Ruckert C."/>
        </authorList>
    </citation>
    <scope>NUCLEOTIDE SEQUENCE [LARGE SCALE GENOMIC DNA]</scope>
    <source>
        <strain evidence="1 2">CGMCC 1.15358</strain>
    </source>
</reference>
<dbReference type="OrthoDB" id="1495896at2"/>